<dbReference type="SMART" id="SM00847">
    <property type="entry name" value="HA2"/>
    <property type="match status" value="1"/>
</dbReference>
<dbReference type="PANTHER" id="PTHR18934:SF99">
    <property type="entry name" value="ATP-DEPENDENT RNA HELICASE DHX37-RELATED"/>
    <property type="match status" value="1"/>
</dbReference>
<dbReference type="InterPro" id="IPR007502">
    <property type="entry name" value="Helicase-assoc_dom"/>
</dbReference>
<feature type="domain" description="Helicase C-terminal" evidence="6">
    <location>
        <begin position="275"/>
        <end position="442"/>
    </location>
</feature>
<dbReference type="InterPro" id="IPR011545">
    <property type="entry name" value="DEAD/DEAH_box_helicase_dom"/>
</dbReference>
<evidence type="ECO:0000256" key="3">
    <source>
        <dbReference type="ARBA" id="ARBA00022806"/>
    </source>
</evidence>
<dbReference type="CDD" id="cd18791">
    <property type="entry name" value="SF2_C_RHA"/>
    <property type="match status" value="1"/>
</dbReference>
<dbReference type="Pfam" id="PF07717">
    <property type="entry name" value="OB_NTP_bind"/>
    <property type="match status" value="1"/>
</dbReference>
<organism evidence="7 8">
    <name type="scientific">Streptomyces kurssanovii</name>
    <dbReference type="NCBI Taxonomy" id="67312"/>
    <lineage>
        <taxon>Bacteria</taxon>
        <taxon>Bacillati</taxon>
        <taxon>Actinomycetota</taxon>
        <taxon>Actinomycetes</taxon>
        <taxon>Kitasatosporales</taxon>
        <taxon>Streptomycetaceae</taxon>
        <taxon>Streptomyces</taxon>
    </lineage>
</organism>
<protein>
    <submittedName>
        <fullName evidence="7">ATP-dependent RNA helicase HrpA</fullName>
        <ecNumber evidence="7">3.6.4.13</ecNumber>
    </submittedName>
</protein>
<keyword evidence="4" id="KW-0067">ATP-binding</keyword>
<dbReference type="SMART" id="SM00490">
    <property type="entry name" value="HELICc"/>
    <property type="match status" value="1"/>
</dbReference>
<dbReference type="Gene3D" id="3.40.50.300">
    <property type="entry name" value="P-loop containing nucleotide triphosphate hydrolases"/>
    <property type="match status" value="2"/>
</dbReference>
<keyword evidence="1" id="KW-0547">Nucleotide-binding</keyword>
<dbReference type="SMART" id="SM00487">
    <property type="entry name" value="DEXDc"/>
    <property type="match status" value="1"/>
</dbReference>
<comment type="caution">
    <text evidence="7">The sequence shown here is derived from an EMBL/GenBank/DDBJ whole genome shotgun (WGS) entry which is preliminary data.</text>
</comment>
<dbReference type="EC" id="3.6.4.13" evidence="7"/>
<feature type="domain" description="Helicase ATP-binding" evidence="5">
    <location>
        <begin position="83"/>
        <end position="247"/>
    </location>
</feature>
<dbReference type="PROSITE" id="PS51194">
    <property type="entry name" value="HELICASE_CTER"/>
    <property type="match status" value="1"/>
</dbReference>
<keyword evidence="3 7" id="KW-0347">Helicase</keyword>
<dbReference type="SUPFAM" id="SSF52540">
    <property type="entry name" value="P-loop containing nucleoside triphosphate hydrolases"/>
    <property type="match status" value="1"/>
</dbReference>
<gene>
    <name evidence="7" type="primary">hrpA</name>
    <name evidence="7" type="ORF">AB0K36_24920</name>
</gene>
<evidence type="ECO:0000256" key="2">
    <source>
        <dbReference type="ARBA" id="ARBA00022801"/>
    </source>
</evidence>
<dbReference type="GO" id="GO:0003724">
    <property type="term" value="F:RNA helicase activity"/>
    <property type="evidence" value="ECO:0007669"/>
    <property type="project" value="UniProtKB-EC"/>
</dbReference>
<dbReference type="InterPro" id="IPR010222">
    <property type="entry name" value="RNA_helicase_HrpA"/>
</dbReference>
<dbReference type="Pfam" id="PF11898">
    <property type="entry name" value="DUF3418"/>
    <property type="match status" value="1"/>
</dbReference>
<dbReference type="CDD" id="cd17989">
    <property type="entry name" value="DEXHc_HrpA"/>
    <property type="match status" value="1"/>
</dbReference>
<dbReference type="PROSITE" id="PS51192">
    <property type="entry name" value="HELICASE_ATP_BIND_1"/>
    <property type="match status" value="1"/>
</dbReference>
<keyword evidence="2 7" id="KW-0378">Hydrolase</keyword>
<keyword evidence="8" id="KW-1185">Reference proteome</keyword>
<dbReference type="RefSeq" id="WP_364598336.1">
    <property type="nucleotide sequence ID" value="NZ_JBFAQK010000042.1"/>
</dbReference>
<accession>A0ABV3HZJ2</accession>
<evidence type="ECO:0000259" key="6">
    <source>
        <dbReference type="PROSITE" id="PS51194"/>
    </source>
</evidence>
<reference evidence="7 8" key="1">
    <citation type="submission" date="2024-06" db="EMBL/GenBank/DDBJ databases">
        <title>The Natural Products Discovery Center: Release of the First 8490 Sequenced Strains for Exploring Actinobacteria Biosynthetic Diversity.</title>
        <authorList>
            <person name="Kalkreuter E."/>
            <person name="Kautsar S.A."/>
            <person name="Yang D."/>
            <person name="Bader C.D."/>
            <person name="Teijaro C.N."/>
            <person name="Fluegel L."/>
            <person name="Davis C.M."/>
            <person name="Simpson J.R."/>
            <person name="Lauterbach L."/>
            <person name="Steele A.D."/>
            <person name="Gui C."/>
            <person name="Meng S."/>
            <person name="Li G."/>
            <person name="Viehrig K."/>
            <person name="Ye F."/>
            <person name="Su P."/>
            <person name="Kiefer A.F."/>
            <person name="Nichols A."/>
            <person name="Cepeda A.J."/>
            <person name="Yan W."/>
            <person name="Fan B."/>
            <person name="Jiang Y."/>
            <person name="Adhikari A."/>
            <person name="Zheng C.-J."/>
            <person name="Schuster L."/>
            <person name="Cowan T.M."/>
            <person name="Smanski M.J."/>
            <person name="Chevrette M.G."/>
            <person name="De Carvalho L.P.S."/>
            <person name="Shen B."/>
        </authorList>
    </citation>
    <scope>NUCLEOTIDE SEQUENCE [LARGE SCALE GENOMIC DNA]</scope>
    <source>
        <strain evidence="7 8">NPDC049344</strain>
    </source>
</reference>
<dbReference type="Proteomes" id="UP001552521">
    <property type="component" value="Unassembled WGS sequence"/>
</dbReference>
<dbReference type="NCBIfam" id="TIGR01967">
    <property type="entry name" value="DEAH_box_HrpA"/>
    <property type="match status" value="1"/>
</dbReference>
<dbReference type="EMBL" id="JBFAQK010000042">
    <property type="protein sequence ID" value="MEV4684017.1"/>
    <property type="molecule type" value="Genomic_DNA"/>
</dbReference>
<dbReference type="Pfam" id="PF21010">
    <property type="entry name" value="HA2_C"/>
    <property type="match status" value="1"/>
</dbReference>
<dbReference type="GO" id="GO:0016787">
    <property type="term" value="F:hydrolase activity"/>
    <property type="evidence" value="ECO:0007669"/>
    <property type="project" value="UniProtKB-KW"/>
</dbReference>
<dbReference type="PANTHER" id="PTHR18934">
    <property type="entry name" value="ATP-DEPENDENT RNA HELICASE"/>
    <property type="match status" value="1"/>
</dbReference>
<dbReference type="Gene3D" id="1.20.120.1080">
    <property type="match status" value="1"/>
</dbReference>
<dbReference type="NCBIfam" id="NF008348">
    <property type="entry name" value="PRK11131.1"/>
    <property type="match status" value="1"/>
</dbReference>
<dbReference type="InterPro" id="IPR011709">
    <property type="entry name" value="DEAD-box_helicase_OB_fold"/>
</dbReference>
<name>A0ABV3HZJ2_9ACTN</name>
<dbReference type="InterPro" id="IPR048333">
    <property type="entry name" value="HA2_WH"/>
</dbReference>
<proteinExistence type="predicted"/>
<evidence type="ECO:0000256" key="4">
    <source>
        <dbReference type="ARBA" id="ARBA00022840"/>
    </source>
</evidence>
<dbReference type="Pfam" id="PF04408">
    <property type="entry name" value="WHD_HA2"/>
    <property type="match status" value="1"/>
</dbReference>
<dbReference type="InterPro" id="IPR014001">
    <property type="entry name" value="Helicase_ATP-bd"/>
</dbReference>
<dbReference type="InterPro" id="IPR027417">
    <property type="entry name" value="P-loop_NTPase"/>
</dbReference>
<sequence>MSTSFADLQTLLAGASLRDAHRLGRRLEGARRIRKPEARQAVLDEIAAEAEKSAARTALRAGRMPEVSYPEQLPVSQKKDTILEAIRDHQVVIVAGETGSGKTTQIPKICLELGRGVRGMIGHTQPRRIAARTVAERVAEELDTPLGEAVGWKVRFTDQVNQDATFVKLMTDGILLAEIQTDRELRAYDTIIIDEAHERSLNIDFLLGYLAQLLPRRPDLKVVITSATIDPERFSRHFGDAPIVEVSGRTYPVEVRYRPLLEEDGEESDRDQITAITDAVEELMGEGKGDILVFLSGEREIRDTAEALNKKQYRFTEVLPLYARLSHAEQHRVFQQHTGRRIVLATNVAETSLTVPGIKYVIDPGTARISRYSHRTKVQRLPIEAISQASANQRKGRCGRTSDGICIRLYSEDDFNARPEFTDAEILRTNLASVILQMTAAGLGDIEKFPFIDPPDHRNIRDGVQLLQELGAFDPAQKDPRKKLTEMGRKLSQLPVDPRLARMVVEADKNGCVREVMVIAAALSIQDPRERPAEKQTQADQQHARFKDETSDFLAFLNLWRYVREQQKERGSSSFRRMCKQEYLNFLRIREWQDIYSQLRTVAKQMGIHLNDDDAPEQSVHVSLLAGLLSHVGMKDVKETGGESGRSTGKNEYLGARGAKFAIFPGSALFKKPPRFVMSAELVETSRLWARVNARIEPEWIEPLAQHLLKRTYSEPHWEKDAAAVMAYEKVTLYGVPIVAQRKVNYGRIDPEVSRDLFIRNALVEGDWRTHHKFFADNRRLLTEVEELEHRARRRDILVDDETLFDFYDQRVPEHVVSGAHFDSWWKHKRREQPDLLDFEREMLINEKAGAVTKDDYPDSWRQGRLKFRVTYQFEPGADADGVTVHIPLQVLNQVTDEGFDWQIPGLREEVVTELIRSLPKPVRRHYVPAPNYAKAFLARAVPLQEPLPVTLARELKRMVGVPVTADDFDLSRVPDHLKITFRIVDERRKKLAEDKDLEALRLQLKPKARQALSQAAASSSPSGGSLERTGLTDWTIGTLSKVFETRRAGQPVKAFPALVDEGGSVAVRLFDTEAEQAQAMWRGTRRLIMLNIPVNPAKFASDKLTNQQKLALSRNPHGSVQALFEDCALAAADRLIAEHGGPAWDEESFRKLFDKVRADLVDLTVRTIDQVQQILAAWQACERRLKATNSLVLVNNVQDVRKQLAALVPAGFVTRTGLRRLPDLMRYLVAVDRRLQQMPTAVQRDTTRMEKVHEMQDEYAWLLEQLPQGRPVPQEVLDIRWMIEELRVSYFAHALGTAYPVSDKRIVKAIDAAAP</sequence>
<dbReference type="InterPro" id="IPR003593">
    <property type="entry name" value="AAA+_ATPase"/>
</dbReference>
<evidence type="ECO:0000259" key="5">
    <source>
        <dbReference type="PROSITE" id="PS51192"/>
    </source>
</evidence>
<dbReference type="InterPro" id="IPR024590">
    <property type="entry name" value="HrpA_C"/>
</dbReference>
<dbReference type="Pfam" id="PF00270">
    <property type="entry name" value="DEAD"/>
    <property type="match status" value="1"/>
</dbReference>
<dbReference type="InterPro" id="IPR001650">
    <property type="entry name" value="Helicase_C-like"/>
</dbReference>
<dbReference type="SMART" id="SM00382">
    <property type="entry name" value="AAA"/>
    <property type="match status" value="1"/>
</dbReference>
<evidence type="ECO:0000313" key="7">
    <source>
        <dbReference type="EMBL" id="MEV4684017.1"/>
    </source>
</evidence>
<evidence type="ECO:0000313" key="8">
    <source>
        <dbReference type="Proteomes" id="UP001552521"/>
    </source>
</evidence>
<evidence type="ECO:0000256" key="1">
    <source>
        <dbReference type="ARBA" id="ARBA00022741"/>
    </source>
</evidence>
<dbReference type="Pfam" id="PF00271">
    <property type="entry name" value="Helicase_C"/>
    <property type="match status" value="1"/>
</dbReference>